<comment type="caution">
    <text evidence="3">The sequence shown here is derived from an EMBL/GenBank/DDBJ whole genome shotgun (WGS) entry which is preliminary data.</text>
</comment>
<feature type="region of interest" description="Disordered" evidence="1">
    <location>
        <begin position="1"/>
        <end position="22"/>
    </location>
</feature>
<evidence type="ECO:0008006" key="5">
    <source>
        <dbReference type="Google" id="ProtNLM"/>
    </source>
</evidence>
<protein>
    <recommendedName>
        <fullName evidence="5">Integral membrane protein</fullName>
    </recommendedName>
</protein>
<keyword evidence="4" id="KW-1185">Reference proteome</keyword>
<feature type="transmembrane region" description="Helical" evidence="2">
    <location>
        <begin position="311"/>
        <end position="333"/>
    </location>
</feature>
<dbReference type="Proteomes" id="UP001183414">
    <property type="component" value="Unassembled WGS sequence"/>
</dbReference>
<keyword evidence="2" id="KW-0472">Membrane</keyword>
<gene>
    <name evidence="3" type="ORF">RM572_01195</name>
</gene>
<evidence type="ECO:0000256" key="2">
    <source>
        <dbReference type="SAM" id="Phobius"/>
    </source>
</evidence>
<feature type="transmembrane region" description="Helical" evidence="2">
    <location>
        <begin position="226"/>
        <end position="242"/>
    </location>
</feature>
<keyword evidence="2" id="KW-1133">Transmembrane helix</keyword>
<feature type="transmembrane region" description="Helical" evidence="2">
    <location>
        <begin position="450"/>
        <end position="467"/>
    </location>
</feature>
<feature type="transmembrane region" description="Helical" evidence="2">
    <location>
        <begin position="353"/>
        <end position="376"/>
    </location>
</feature>
<accession>A0ABU2NKX6</accession>
<feature type="transmembrane region" description="Helical" evidence="2">
    <location>
        <begin position="72"/>
        <end position="91"/>
    </location>
</feature>
<sequence length="470" mass="49967">MSGTQREATPPEEQDGDARRGRHSAGTARDLVVAALAVLLFAVAAVVGHHLHVTYDVLHLGWPPLYAQWEPHIGPGTPAALAVAALVVLQGPALARRLAWRPLVWAAWGGSMAWCWALALVDGWDRGVARRLTTGYEYLQEVDRVDDIGLTLRVFTDHILLGAPDNWVPHVAGHPPGALLTYVLLDRIGLGGGPWAAVFTVTVASSAAAAVLVAVRALCGPDTARAVAPFAVLSPAAVWFAVSADGYFAAVAAWALALLALAATRTARWPKAAAVGSGLLFGLLCYLSYGLVLFGLIALAVLLAARTWRPVPLVLLGMLPWFAAFTAAGFWWFDGYFTLVERYYQGTARIRPYGYFVWGNLAANVVTVGLAAVAGLRRAAPELPRAVRVLRRSPPTGPTALAVLVAGALAAVLVADVSGMSKAETERIWLPFTLWLTAAAALLPLPAHRWWLAAQAAVALAVNHLLFTGW</sequence>
<name>A0ABU2NKX6_9ACTN</name>
<feature type="transmembrane region" description="Helical" evidence="2">
    <location>
        <begin position="195"/>
        <end position="219"/>
    </location>
</feature>
<proteinExistence type="predicted"/>
<evidence type="ECO:0000313" key="3">
    <source>
        <dbReference type="EMBL" id="MDT0377389.1"/>
    </source>
</evidence>
<evidence type="ECO:0000313" key="4">
    <source>
        <dbReference type="Proteomes" id="UP001183414"/>
    </source>
</evidence>
<reference evidence="4" key="1">
    <citation type="submission" date="2023-07" db="EMBL/GenBank/DDBJ databases">
        <title>30 novel species of actinomycetes from the DSMZ collection.</title>
        <authorList>
            <person name="Nouioui I."/>
        </authorList>
    </citation>
    <scope>NUCLEOTIDE SEQUENCE [LARGE SCALE GENOMIC DNA]</scope>
    <source>
        <strain evidence="4">DSM 42041</strain>
    </source>
</reference>
<feature type="transmembrane region" description="Helical" evidence="2">
    <location>
        <begin position="31"/>
        <end position="52"/>
    </location>
</feature>
<feature type="transmembrane region" description="Helical" evidence="2">
    <location>
        <begin position="427"/>
        <end position="444"/>
    </location>
</feature>
<keyword evidence="2" id="KW-0812">Transmembrane</keyword>
<organism evidence="3 4">
    <name type="scientific">Streptomyces hazeniae</name>
    <dbReference type="NCBI Taxonomy" id="3075538"/>
    <lineage>
        <taxon>Bacteria</taxon>
        <taxon>Bacillati</taxon>
        <taxon>Actinomycetota</taxon>
        <taxon>Actinomycetes</taxon>
        <taxon>Kitasatosporales</taxon>
        <taxon>Streptomycetaceae</taxon>
        <taxon>Streptomyces</taxon>
    </lineage>
</organism>
<dbReference type="RefSeq" id="WP_311671382.1">
    <property type="nucleotide sequence ID" value="NZ_JAVREQ010000001.1"/>
</dbReference>
<feature type="transmembrane region" description="Helical" evidence="2">
    <location>
        <begin position="248"/>
        <end position="267"/>
    </location>
</feature>
<dbReference type="EMBL" id="JAVREQ010000001">
    <property type="protein sequence ID" value="MDT0377389.1"/>
    <property type="molecule type" value="Genomic_DNA"/>
</dbReference>
<feature type="transmembrane region" description="Helical" evidence="2">
    <location>
        <begin position="103"/>
        <end position="121"/>
    </location>
</feature>
<feature type="transmembrane region" description="Helical" evidence="2">
    <location>
        <begin position="279"/>
        <end position="305"/>
    </location>
</feature>
<evidence type="ECO:0000256" key="1">
    <source>
        <dbReference type="SAM" id="MobiDB-lite"/>
    </source>
</evidence>
<feature type="transmembrane region" description="Helical" evidence="2">
    <location>
        <begin position="396"/>
        <end position="415"/>
    </location>
</feature>